<dbReference type="Gene3D" id="3.40.1260.10">
    <property type="entry name" value="DsrEFH-like"/>
    <property type="match status" value="1"/>
</dbReference>
<dbReference type="SUPFAM" id="SSF75169">
    <property type="entry name" value="DsrEFH-like"/>
    <property type="match status" value="1"/>
</dbReference>
<dbReference type="AlphaFoldDB" id="A0A5C5Z0D3"/>
<evidence type="ECO:0000313" key="1">
    <source>
        <dbReference type="EMBL" id="TWT80466.1"/>
    </source>
</evidence>
<proteinExistence type="predicted"/>
<dbReference type="InterPro" id="IPR027396">
    <property type="entry name" value="DsrEFH-like"/>
</dbReference>
<gene>
    <name evidence="1" type="ORF">CA13_18850</name>
</gene>
<dbReference type="EMBL" id="SJPJ01000001">
    <property type="protein sequence ID" value="TWT80466.1"/>
    <property type="molecule type" value="Genomic_DNA"/>
</dbReference>
<dbReference type="OrthoDB" id="9802028at2"/>
<dbReference type="Pfam" id="PF13686">
    <property type="entry name" value="DrsE_2"/>
    <property type="match status" value="1"/>
</dbReference>
<dbReference type="PANTHER" id="PTHR34655">
    <property type="entry name" value="CONSERVED WITHIN P. AEROPHILUM"/>
    <property type="match status" value="1"/>
</dbReference>
<organism evidence="1 2">
    <name type="scientific">Novipirellula herctigrandis</name>
    <dbReference type="NCBI Taxonomy" id="2527986"/>
    <lineage>
        <taxon>Bacteria</taxon>
        <taxon>Pseudomonadati</taxon>
        <taxon>Planctomycetota</taxon>
        <taxon>Planctomycetia</taxon>
        <taxon>Pirellulales</taxon>
        <taxon>Pirellulaceae</taxon>
        <taxon>Novipirellula</taxon>
    </lineage>
</organism>
<comment type="caution">
    <text evidence="1">The sequence shown here is derived from an EMBL/GenBank/DDBJ whole genome shotgun (WGS) entry which is preliminary data.</text>
</comment>
<evidence type="ECO:0008006" key="3">
    <source>
        <dbReference type="Google" id="ProtNLM"/>
    </source>
</evidence>
<name>A0A5C5Z0D3_9BACT</name>
<evidence type="ECO:0000313" key="2">
    <source>
        <dbReference type="Proteomes" id="UP000315010"/>
    </source>
</evidence>
<dbReference type="InterPro" id="IPR032836">
    <property type="entry name" value="DsrE2-like"/>
</dbReference>
<reference evidence="1 2" key="1">
    <citation type="submission" date="2019-02" db="EMBL/GenBank/DDBJ databases">
        <title>Deep-cultivation of Planctomycetes and their phenomic and genomic characterization uncovers novel biology.</title>
        <authorList>
            <person name="Wiegand S."/>
            <person name="Jogler M."/>
            <person name="Boedeker C."/>
            <person name="Pinto D."/>
            <person name="Vollmers J."/>
            <person name="Rivas-Marin E."/>
            <person name="Kohn T."/>
            <person name="Peeters S.H."/>
            <person name="Heuer A."/>
            <person name="Rast P."/>
            <person name="Oberbeckmann S."/>
            <person name="Bunk B."/>
            <person name="Jeske O."/>
            <person name="Meyerdierks A."/>
            <person name="Storesund J.E."/>
            <person name="Kallscheuer N."/>
            <person name="Luecker S."/>
            <person name="Lage O.M."/>
            <person name="Pohl T."/>
            <person name="Merkel B.J."/>
            <person name="Hornburger P."/>
            <person name="Mueller R.-W."/>
            <person name="Bruemmer F."/>
            <person name="Labrenz M."/>
            <person name="Spormann A.M."/>
            <person name="Op Den Camp H."/>
            <person name="Overmann J."/>
            <person name="Amann R."/>
            <person name="Jetten M.S.M."/>
            <person name="Mascher T."/>
            <person name="Medema M.H."/>
            <person name="Devos D.P."/>
            <person name="Kaster A.-K."/>
            <person name="Ovreas L."/>
            <person name="Rohde M."/>
            <person name="Galperin M.Y."/>
            <person name="Jogler C."/>
        </authorList>
    </citation>
    <scope>NUCLEOTIDE SEQUENCE [LARGE SCALE GENOMIC DNA]</scope>
    <source>
        <strain evidence="1 2">CA13</strain>
    </source>
</reference>
<dbReference type="PANTHER" id="PTHR34655:SF2">
    <property type="entry name" value="PEROXIREDOXIN FAMILY PROTEIN"/>
    <property type="match status" value="1"/>
</dbReference>
<dbReference type="Proteomes" id="UP000315010">
    <property type="component" value="Unassembled WGS sequence"/>
</dbReference>
<sequence>MLCILQTTEKVLYSTKRDLCFCSHRRDCISGARSPVESPLGSDKVIGHRRLFSCWQISRPQRWNVKQTSMTDVSEKPMSHFQCEQIMTDLLAETTVDRTAELARRVDALERRLTSKENTLSLVVFSNEFDKLMAAFTIATGAAACGMKVSMFFTFWATAALKKQGRQAGGKSIVERMFGWILPGGFKKQKLSKLDMAGMGRWMMGREMDRKNIASLEELVASADELGVQIGVCEMAMSLMGIRPEELINYSDLDYCGVATMLDRSSESNTTLFI</sequence>
<protein>
    <recommendedName>
        <fullName evidence="3">DsrE/DsrF-like family protein</fullName>
    </recommendedName>
</protein>
<accession>A0A5C5Z0D3</accession>
<keyword evidence="2" id="KW-1185">Reference proteome</keyword>